<feature type="transmembrane region" description="Helical" evidence="2">
    <location>
        <begin position="924"/>
        <end position="944"/>
    </location>
</feature>
<feature type="transmembrane region" description="Helical" evidence="2">
    <location>
        <begin position="62"/>
        <end position="81"/>
    </location>
</feature>
<dbReference type="InParanoid" id="G0QNI7"/>
<feature type="transmembrane region" description="Helical" evidence="2">
    <location>
        <begin position="759"/>
        <end position="779"/>
    </location>
</feature>
<feature type="transmembrane region" description="Helical" evidence="2">
    <location>
        <begin position="728"/>
        <end position="747"/>
    </location>
</feature>
<dbReference type="OMA" id="YYIFKHL"/>
<dbReference type="Proteomes" id="UP000008983">
    <property type="component" value="Unassembled WGS sequence"/>
</dbReference>
<feature type="transmembrane region" description="Helical" evidence="2">
    <location>
        <begin position="1203"/>
        <end position="1225"/>
    </location>
</feature>
<feature type="transmembrane region" description="Helical" evidence="2">
    <location>
        <begin position="88"/>
        <end position="110"/>
    </location>
</feature>
<keyword evidence="2" id="KW-0812">Transmembrane</keyword>
<feature type="transmembrane region" description="Helical" evidence="2">
    <location>
        <begin position="211"/>
        <end position="231"/>
    </location>
</feature>
<feature type="transmembrane region" description="Helical" evidence="2">
    <location>
        <begin position="590"/>
        <end position="618"/>
    </location>
</feature>
<feature type="transmembrane region" description="Helical" evidence="2">
    <location>
        <begin position="1091"/>
        <end position="1111"/>
    </location>
</feature>
<feature type="transmembrane region" description="Helical" evidence="2">
    <location>
        <begin position="409"/>
        <end position="427"/>
    </location>
</feature>
<feature type="transmembrane region" description="Helical" evidence="2">
    <location>
        <begin position="384"/>
        <end position="404"/>
    </location>
</feature>
<dbReference type="GeneID" id="14909395"/>
<feature type="transmembrane region" description="Helical" evidence="2">
    <location>
        <begin position="311"/>
        <end position="331"/>
    </location>
</feature>
<sequence length="1506" mass="182045">MVITNNDKKVQETNKKEKFKQQLQNLIRNLKITFDNFFFSFKSDNFTARFLQIASIFIVQRYPSFFSLYIILWIIFCGFTIQSKWVKISSLFISVPGIILNYVMLIWNYVFISKDQDFKSHLWIDIIALNIILMLFLYFSKGVLFQNPQQQASVFGEYNNKLDYNGEDDDKNQDEDQKVSYWQIFQAFFLKNAYLFSLFMIYWIGFYDINFIHLGFTAIFLIFFANNSTYIKNNKQKNQQIQESFLVKKIKFGRKYWIFVVIYVDIYIILKYFIYLIIDKLDRDTIQLLNMIGLVCDYEFSIHFGLTKDDFANISIIWMLFLFVIFQYNSYKSSIYLKYSSRIVQLFAKKKLIQQLFPNFLQLIQTYFLIYIQKNQKLKKRLHMFFYTLLVWLSFIIIMCFLILDEFSLINLYLITFIISLIIYYVIKSTNFQLNYVFYSRLWYFFTTVKNKKNKKQKKQKKSLIIVQFIRYFFQLTGLEYIKNHIINQENEYFKLFQKYRVLYGLFEDFKNKNLRSKFISDIIILLFSVLSQDYFRIVTEGYKLNKKKENQIQTSQQQTTNSRRPFQQLKNHKILRSIINLISKFFTDFLCLIVLIFAVQFKISISMLLFLLIYMLFYHKTHSAALQHIENNKLYDKISKRMIYYKSMFMNINSDVQQQRIDNILNTAQKENKELHQQINSFEFVNLQTKVIIKNKVWIYSFVGSIVCIAITYLSSSLLTNVANENFPNASLWIQWVLFIFGLQITEFNDVNNTFRNIYFYVLIFWLNIADLKCLNFLEEKLLNKDQNEGTEFLELQQIDKQKENIKFINEYNFVISNDFNQILNDMNFNYFQLKQEKKQRLKPVNEAKKTTLTATHVCIYQIQIQKESIFLFFQENEIKINILKYYKTKQSYITMRFMFSTLFLIQKYLFQFYYLILMNIQIFLVGFIFLLLHTFGLALKNLQLQKYFQNKIKVILKKVKTLNTWSIYLVIIQYLFLLMNLNDNTSLIKIPEKLQKLSGMSIINIYINNYKLENYLAFSSIGGSVFILNATIIFLIEAYFNYFIQIAQFIIKKVNKRMIKQKKQEFVYYKIFINYKKWKNVIYQMHQSIYEGILVNFHLLTLIICLFICCSSFHVFNLIMFMVCLGYFLYFEFFIDWPLSLEQRESILYFFKILRIYTFIILIIFTILKIPYIDDYFLIKAKVEDFNYINKYIYFIRNQVMLFKISEIIFMLFFIQIVFDMLYSSDYEELLPVYSKKQIFKSKLICKCIAYRFNNQKFKAIEQNLQNVKQKVNNYKQKIKNRIQNQQKCTINEQSIQKQQVLQKQKQRNAAIFQEQITLFDTGINNKQEENIKKISFTRNIWLTLITFFKKYNNDFLFQDELNLMNFIIQNNPYLVECIKIDINSLIQNDFENLEVVLSFLDQLFDKIYNQIRLNSSTEVLKGPKLKKYLQMQTAKSPQLYLLFQIIQNNNSMSEEDIAQYKQSSKIYQNLEGIKLQDERFDFFNVNKQKNQNKIKIKQIFQQK</sequence>
<feature type="transmembrane region" description="Helical" evidence="2">
    <location>
        <begin position="256"/>
        <end position="278"/>
    </location>
</feature>
<keyword evidence="1" id="KW-0175">Coiled coil</keyword>
<feature type="transmembrane region" description="Helical" evidence="2">
    <location>
        <begin position="1028"/>
        <end position="1053"/>
    </location>
</feature>
<organism evidence="3 4">
    <name type="scientific">Ichthyophthirius multifiliis</name>
    <name type="common">White spot disease agent</name>
    <name type="synonym">Ich</name>
    <dbReference type="NCBI Taxonomy" id="5932"/>
    <lineage>
        <taxon>Eukaryota</taxon>
        <taxon>Sar</taxon>
        <taxon>Alveolata</taxon>
        <taxon>Ciliophora</taxon>
        <taxon>Intramacronucleata</taxon>
        <taxon>Oligohymenophorea</taxon>
        <taxon>Hymenostomatida</taxon>
        <taxon>Ophryoglenina</taxon>
        <taxon>Ichthyophthirius</taxon>
    </lineage>
</organism>
<evidence type="ECO:0000256" key="1">
    <source>
        <dbReference type="SAM" id="Coils"/>
    </source>
</evidence>
<proteinExistence type="predicted"/>
<protein>
    <submittedName>
        <fullName evidence="3">Uncharacterized protein</fullName>
    </submittedName>
</protein>
<feature type="transmembrane region" description="Helical" evidence="2">
    <location>
        <begin position="698"/>
        <end position="716"/>
    </location>
</feature>
<name>G0QNI7_ICHMU</name>
<dbReference type="RefSeq" id="XP_004037207.1">
    <property type="nucleotide sequence ID" value="XM_004037159.1"/>
</dbReference>
<feature type="transmembrane region" description="Helical" evidence="2">
    <location>
        <begin position="899"/>
        <end position="918"/>
    </location>
</feature>
<evidence type="ECO:0000256" key="2">
    <source>
        <dbReference type="SAM" id="Phobius"/>
    </source>
</evidence>
<feature type="transmembrane region" description="Helical" evidence="2">
    <location>
        <begin position="1149"/>
        <end position="1170"/>
    </location>
</feature>
<accession>G0QNI7</accession>
<feature type="transmembrane region" description="Helical" evidence="2">
    <location>
        <begin position="964"/>
        <end position="983"/>
    </location>
</feature>
<keyword evidence="2" id="KW-1133">Transmembrane helix</keyword>
<keyword evidence="4" id="KW-1185">Reference proteome</keyword>
<dbReference type="STRING" id="857967.G0QNI7"/>
<evidence type="ECO:0000313" key="4">
    <source>
        <dbReference type="Proteomes" id="UP000008983"/>
    </source>
</evidence>
<feature type="coiled-coil region" evidence="1">
    <location>
        <begin position="1253"/>
        <end position="1287"/>
    </location>
</feature>
<reference evidence="3 4" key="1">
    <citation type="submission" date="2011-07" db="EMBL/GenBank/DDBJ databases">
        <authorList>
            <person name="Coyne R."/>
            <person name="Brami D."/>
            <person name="Johnson J."/>
            <person name="Hostetler J."/>
            <person name="Hannick L."/>
            <person name="Clark T."/>
            <person name="Cassidy-Hanley D."/>
            <person name="Inman J."/>
        </authorList>
    </citation>
    <scope>NUCLEOTIDE SEQUENCE [LARGE SCALE GENOMIC DNA]</scope>
    <source>
        <strain evidence="3 4">G5</strain>
    </source>
</reference>
<feature type="transmembrane region" description="Helical" evidence="2">
    <location>
        <begin position="1117"/>
        <end position="1137"/>
    </location>
</feature>
<gene>
    <name evidence="3" type="ORF">IMG5_058970</name>
</gene>
<keyword evidence="2" id="KW-0472">Membrane</keyword>
<dbReference type="eggNOG" id="KOG1893">
    <property type="taxonomic scope" value="Eukaryota"/>
</dbReference>
<feature type="coiled-coil region" evidence="1">
    <location>
        <begin position="9"/>
        <end position="36"/>
    </location>
</feature>
<evidence type="ECO:0000313" key="3">
    <source>
        <dbReference type="EMBL" id="EGR33221.1"/>
    </source>
</evidence>
<dbReference type="EMBL" id="GL983490">
    <property type="protein sequence ID" value="EGR33221.1"/>
    <property type="molecule type" value="Genomic_DNA"/>
</dbReference>
<feature type="transmembrane region" description="Helical" evidence="2">
    <location>
        <begin position="188"/>
        <end position="205"/>
    </location>
</feature>
<feature type="transmembrane region" description="Helical" evidence="2">
    <location>
        <begin position="122"/>
        <end position="139"/>
    </location>
</feature>